<dbReference type="AlphaFoldDB" id="A0AA45C571"/>
<sequence>MNYKLVSTRDYIGKVLIEMQKKHKNLVVIDSDLASSVKSNEFAEVYPNNFFEMGIAEQSSMSSVCGFAMEGFIPIYVNFSIFVTGTVWTQLRQACYSNFNFKIIGSHPGMDNGPDGATHHALEDIALSRVIPNMTVFTPSDMNELKACVEEALKINGPVYIRTPRDTVPILHDENCSFHTGKAEILEDDGNDIAIIFEGSSSKEAYEGFLSLKELGYKNKLINIRSIKPIDSELINKLSSRVKGIVTVENHNVSGGLNGVISEEIVKSKNNIIVKCVGVNNTFTESGKTSDVKKKYGLSSEKVVEKALEIIKGL</sequence>
<dbReference type="InterPro" id="IPR020826">
    <property type="entry name" value="Transketolase_BS"/>
</dbReference>
<protein>
    <submittedName>
        <fullName evidence="6">Transketolase</fullName>
    </submittedName>
</protein>
<dbReference type="InterPro" id="IPR009014">
    <property type="entry name" value="Transketo_C/PFOR_II"/>
</dbReference>
<dbReference type="PANTHER" id="PTHR43825">
    <property type="entry name" value="PYRUVATE DEHYDROGENASE E1 COMPONENT"/>
    <property type="match status" value="1"/>
</dbReference>
<dbReference type="SUPFAM" id="SSF52518">
    <property type="entry name" value="Thiamin diphosphate-binding fold (THDP-binding)"/>
    <property type="match status" value="1"/>
</dbReference>
<evidence type="ECO:0000256" key="3">
    <source>
        <dbReference type="ARBA" id="ARBA00022679"/>
    </source>
</evidence>
<dbReference type="RefSeq" id="WP_109605953.1">
    <property type="nucleotide sequence ID" value="NZ_JAMHJO010000005.1"/>
</dbReference>
<dbReference type="Pfam" id="PF02780">
    <property type="entry name" value="Transketolase_C"/>
    <property type="match status" value="1"/>
</dbReference>
<accession>A0AA45C571</accession>
<dbReference type="InterPro" id="IPR051157">
    <property type="entry name" value="PDH/Transketolase"/>
</dbReference>
<dbReference type="InterPro" id="IPR005475">
    <property type="entry name" value="Transketolase-like_Pyr-bd"/>
</dbReference>
<dbReference type="Gene3D" id="3.40.50.920">
    <property type="match status" value="1"/>
</dbReference>
<dbReference type="CDD" id="cd07033">
    <property type="entry name" value="TPP_PYR_DXS_TK_like"/>
    <property type="match status" value="1"/>
</dbReference>
<evidence type="ECO:0000256" key="2">
    <source>
        <dbReference type="ARBA" id="ARBA00007131"/>
    </source>
</evidence>
<comment type="cofactor">
    <cofactor evidence="1">
        <name>thiamine diphosphate</name>
        <dbReference type="ChEBI" id="CHEBI:58937"/>
    </cofactor>
</comment>
<reference evidence="6 7" key="1">
    <citation type="submission" date="2018-05" db="EMBL/GenBank/DDBJ databases">
        <title>Genomic Encyclopedia of Type Strains, Phase IV (KMG-IV): sequencing the most valuable type-strain genomes for metagenomic binning, comparative biology and taxonomic classification.</title>
        <authorList>
            <person name="Goeker M."/>
        </authorList>
    </citation>
    <scope>NUCLEOTIDE SEQUENCE [LARGE SCALE GENOMIC DNA]</scope>
    <source>
        <strain evidence="6 7">DSM 24906</strain>
    </source>
</reference>
<evidence type="ECO:0000259" key="5">
    <source>
        <dbReference type="SMART" id="SM00861"/>
    </source>
</evidence>
<dbReference type="SUPFAM" id="SSF52922">
    <property type="entry name" value="TK C-terminal domain-like"/>
    <property type="match status" value="1"/>
</dbReference>
<evidence type="ECO:0000313" key="7">
    <source>
        <dbReference type="Proteomes" id="UP000245921"/>
    </source>
</evidence>
<keyword evidence="4" id="KW-0786">Thiamine pyrophosphate</keyword>
<dbReference type="FunFam" id="3.40.50.970:FF:000129">
    <property type="entry name" value="Transketolase"/>
    <property type="match status" value="1"/>
</dbReference>
<gene>
    <name evidence="6" type="ORF">C7380_11930</name>
</gene>
<dbReference type="SMART" id="SM00861">
    <property type="entry name" value="Transket_pyr"/>
    <property type="match status" value="1"/>
</dbReference>
<organism evidence="6 7">
    <name type="scientific">Oceanotoga teriensis</name>
    <dbReference type="NCBI Taxonomy" id="515440"/>
    <lineage>
        <taxon>Bacteria</taxon>
        <taxon>Thermotogati</taxon>
        <taxon>Thermotogota</taxon>
        <taxon>Thermotogae</taxon>
        <taxon>Petrotogales</taxon>
        <taxon>Petrotogaceae</taxon>
        <taxon>Oceanotoga</taxon>
    </lineage>
</organism>
<evidence type="ECO:0000256" key="4">
    <source>
        <dbReference type="ARBA" id="ARBA00023052"/>
    </source>
</evidence>
<keyword evidence="3" id="KW-0808">Transferase</keyword>
<dbReference type="PANTHER" id="PTHR43825:SF1">
    <property type="entry name" value="TRANSKETOLASE-LIKE PYRIMIDINE-BINDING DOMAIN-CONTAINING PROTEIN"/>
    <property type="match status" value="1"/>
</dbReference>
<proteinExistence type="inferred from homology"/>
<evidence type="ECO:0000313" key="6">
    <source>
        <dbReference type="EMBL" id="PWJ88270.1"/>
    </source>
</evidence>
<dbReference type="Proteomes" id="UP000245921">
    <property type="component" value="Unassembled WGS sequence"/>
</dbReference>
<comment type="similarity">
    <text evidence="2">Belongs to the transketolase family.</text>
</comment>
<dbReference type="PROSITE" id="PS00802">
    <property type="entry name" value="TRANSKETOLASE_2"/>
    <property type="match status" value="1"/>
</dbReference>
<comment type="caution">
    <text evidence="6">The sequence shown here is derived from an EMBL/GenBank/DDBJ whole genome shotgun (WGS) entry which is preliminary data.</text>
</comment>
<dbReference type="InterPro" id="IPR033248">
    <property type="entry name" value="Transketolase_C"/>
</dbReference>
<evidence type="ECO:0000256" key="1">
    <source>
        <dbReference type="ARBA" id="ARBA00001964"/>
    </source>
</evidence>
<name>A0AA45C571_9BACT</name>
<dbReference type="Pfam" id="PF02779">
    <property type="entry name" value="Transket_pyr"/>
    <property type="match status" value="1"/>
</dbReference>
<keyword evidence="7" id="KW-1185">Reference proteome</keyword>
<dbReference type="InterPro" id="IPR029061">
    <property type="entry name" value="THDP-binding"/>
</dbReference>
<dbReference type="EMBL" id="QGGI01000019">
    <property type="protein sequence ID" value="PWJ88270.1"/>
    <property type="molecule type" value="Genomic_DNA"/>
</dbReference>
<dbReference type="GO" id="GO:0016740">
    <property type="term" value="F:transferase activity"/>
    <property type="evidence" value="ECO:0007669"/>
    <property type="project" value="UniProtKB-KW"/>
</dbReference>
<dbReference type="Gene3D" id="3.40.50.970">
    <property type="match status" value="1"/>
</dbReference>
<feature type="domain" description="Transketolase-like pyrimidine-binding" evidence="5">
    <location>
        <begin position="6"/>
        <end position="170"/>
    </location>
</feature>